<organism evidence="3 4">
    <name type="scientific">Thalassobacterium sedimentorum</name>
    <dbReference type="NCBI Taxonomy" id="3041258"/>
    <lineage>
        <taxon>Bacteria</taxon>
        <taxon>Pseudomonadati</taxon>
        <taxon>Verrucomicrobiota</taxon>
        <taxon>Opitutia</taxon>
        <taxon>Puniceicoccales</taxon>
        <taxon>Coraliomargaritaceae</taxon>
        <taxon>Thalassobacterium</taxon>
    </lineage>
</organism>
<keyword evidence="1 3" id="KW-0378">Hydrolase</keyword>
<dbReference type="EMBL" id="JARXIC010000006">
    <property type="protein sequence ID" value="MDQ8193756.1"/>
    <property type="molecule type" value="Genomic_DNA"/>
</dbReference>
<gene>
    <name evidence="3" type="ORF">QEH59_04940</name>
</gene>
<dbReference type="PANTHER" id="PTHR46521:SF4">
    <property type="entry name" value="SUCROSE-PHOSPHATASE 2-RELATED"/>
    <property type="match status" value="1"/>
</dbReference>
<comment type="caution">
    <text evidence="3">The sequence shown here is derived from an EMBL/GenBank/DDBJ whole genome shotgun (WGS) entry which is preliminary data.</text>
</comment>
<evidence type="ECO:0000259" key="2">
    <source>
        <dbReference type="Pfam" id="PF05116"/>
    </source>
</evidence>
<keyword evidence="4" id="KW-1185">Reference proteome</keyword>
<evidence type="ECO:0000313" key="4">
    <source>
        <dbReference type="Proteomes" id="UP001243717"/>
    </source>
</evidence>
<feature type="domain" description="Sucrose phosphatase-like" evidence="2">
    <location>
        <begin position="12"/>
        <end position="271"/>
    </location>
</feature>
<evidence type="ECO:0000256" key="1">
    <source>
        <dbReference type="ARBA" id="ARBA00022801"/>
    </source>
</evidence>
<dbReference type="InterPro" id="IPR036412">
    <property type="entry name" value="HAD-like_sf"/>
</dbReference>
<dbReference type="Gene3D" id="3.90.1070.10">
    <property type="match status" value="1"/>
</dbReference>
<sequence>MNVFNPQPEVTPSVLATDLDGTLIPLPDSETHHIDLKYIAECFADSKVQLVYATGRHYESVVEAMRTYNLPTPEWIICDVGSSIYQRTDNTFRVFETYESHLLKNSDGLDRQIIEEALGAIEGLIPQASEHQRRFKISYQSSAQALEALVEQVTQKLLAAQLPYDCMGSLDPFLNCGLIDVMPTGVSKAYALLWLSTHADFTPDQVVYAGDSGNDYAALISGFRAIIVANGSQGLVKKVSTHLSQRNLSDRLYVAHASATSGVLEGCRHYGLL</sequence>
<dbReference type="InterPro" id="IPR023214">
    <property type="entry name" value="HAD_sf"/>
</dbReference>
<dbReference type="InterPro" id="IPR006380">
    <property type="entry name" value="SPP-like_dom"/>
</dbReference>
<accession>A0ABU1AG32</accession>
<reference evidence="3 4" key="1">
    <citation type="submission" date="2023-04" db="EMBL/GenBank/DDBJ databases">
        <title>A novel bacteria isolated from coastal sediment.</title>
        <authorList>
            <person name="Liu X.-J."/>
            <person name="Du Z.-J."/>
        </authorList>
    </citation>
    <scope>NUCLEOTIDE SEQUENCE [LARGE SCALE GENOMIC DNA]</scope>
    <source>
        <strain evidence="3 4">SDUM461004</strain>
    </source>
</reference>
<proteinExistence type="predicted"/>
<dbReference type="InterPro" id="IPR051518">
    <property type="entry name" value="Sucrose_Phosphatase"/>
</dbReference>
<dbReference type="RefSeq" id="WP_308984242.1">
    <property type="nucleotide sequence ID" value="NZ_JARXIC010000006.1"/>
</dbReference>
<dbReference type="Pfam" id="PF05116">
    <property type="entry name" value="S6PP"/>
    <property type="match status" value="1"/>
</dbReference>
<evidence type="ECO:0000313" key="3">
    <source>
        <dbReference type="EMBL" id="MDQ8193756.1"/>
    </source>
</evidence>
<dbReference type="PANTHER" id="PTHR46521">
    <property type="entry name" value="SUCROSE-PHOSPHATASE 2-RELATED"/>
    <property type="match status" value="1"/>
</dbReference>
<dbReference type="Proteomes" id="UP001243717">
    <property type="component" value="Unassembled WGS sequence"/>
</dbReference>
<dbReference type="GO" id="GO:0016787">
    <property type="term" value="F:hydrolase activity"/>
    <property type="evidence" value="ECO:0007669"/>
    <property type="project" value="UniProtKB-KW"/>
</dbReference>
<protein>
    <submittedName>
        <fullName evidence="3">HAD-IIB family hydrolase</fullName>
    </submittedName>
</protein>
<dbReference type="SFLD" id="SFLDS00003">
    <property type="entry name" value="Haloacid_Dehalogenase"/>
    <property type="match status" value="1"/>
</dbReference>
<dbReference type="SFLD" id="SFLDG01140">
    <property type="entry name" value="C2.B:_Phosphomannomutase_and_P"/>
    <property type="match status" value="1"/>
</dbReference>
<dbReference type="SFLD" id="SFLDG01141">
    <property type="entry name" value="C2.B.1:_Sucrose_Phosphatase_Li"/>
    <property type="match status" value="1"/>
</dbReference>
<name>A0ABU1AG32_9BACT</name>
<dbReference type="InterPro" id="IPR006379">
    <property type="entry name" value="HAD-SF_hydro_IIB"/>
</dbReference>
<dbReference type="Gene3D" id="3.40.50.1000">
    <property type="entry name" value="HAD superfamily/HAD-like"/>
    <property type="match status" value="1"/>
</dbReference>
<dbReference type="NCBIfam" id="TIGR01484">
    <property type="entry name" value="HAD-SF-IIB"/>
    <property type="match status" value="1"/>
</dbReference>
<dbReference type="SUPFAM" id="SSF56784">
    <property type="entry name" value="HAD-like"/>
    <property type="match status" value="1"/>
</dbReference>